<proteinExistence type="predicted"/>
<evidence type="ECO:0008006" key="4">
    <source>
        <dbReference type="Google" id="ProtNLM"/>
    </source>
</evidence>
<name>A0A2N9IHB2_FAGSY</name>
<feature type="signal peptide" evidence="2">
    <location>
        <begin position="1"/>
        <end position="28"/>
    </location>
</feature>
<protein>
    <recommendedName>
        <fullName evidence="4">Secreted protein</fullName>
    </recommendedName>
</protein>
<feature type="region of interest" description="Disordered" evidence="1">
    <location>
        <begin position="44"/>
        <end position="68"/>
    </location>
</feature>
<evidence type="ECO:0000256" key="2">
    <source>
        <dbReference type="SAM" id="SignalP"/>
    </source>
</evidence>
<sequence length="68" mass="7181">MRASPSTHFTLTLCSLSTLSLQPPPATPSRSGDLTVVDLEIASREPPLIASRDPPPISSCDPPRSQSP</sequence>
<evidence type="ECO:0000313" key="3">
    <source>
        <dbReference type="EMBL" id="SPD24192.1"/>
    </source>
</evidence>
<evidence type="ECO:0000256" key="1">
    <source>
        <dbReference type="SAM" id="MobiDB-lite"/>
    </source>
</evidence>
<dbReference type="EMBL" id="OIVN01005835">
    <property type="protein sequence ID" value="SPD24192.1"/>
    <property type="molecule type" value="Genomic_DNA"/>
</dbReference>
<keyword evidence="2" id="KW-0732">Signal</keyword>
<dbReference type="AlphaFoldDB" id="A0A2N9IHB2"/>
<reference evidence="3" key="1">
    <citation type="submission" date="2018-02" db="EMBL/GenBank/DDBJ databases">
        <authorList>
            <person name="Cohen D.B."/>
            <person name="Kent A.D."/>
        </authorList>
    </citation>
    <scope>NUCLEOTIDE SEQUENCE</scope>
</reference>
<gene>
    <name evidence="3" type="ORF">FSB_LOCUS52074</name>
</gene>
<feature type="chain" id="PRO_5014802692" description="Secreted protein" evidence="2">
    <location>
        <begin position="29"/>
        <end position="68"/>
    </location>
</feature>
<accession>A0A2N9IHB2</accession>
<organism evidence="3">
    <name type="scientific">Fagus sylvatica</name>
    <name type="common">Beechnut</name>
    <dbReference type="NCBI Taxonomy" id="28930"/>
    <lineage>
        <taxon>Eukaryota</taxon>
        <taxon>Viridiplantae</taxon>
        <taxon>Streptophyta</taxon>
        <taxon>Embryophyta</taxon>
        <taxon>Tracheophyta</taxon>
        <taxon>Spermatophyta</taxon>
        <taxon>Magnoliopsida</taxon>
        <taxon>eudicotyledons</taxon>
        <taxon>Gunneridae</taxon>
        <taxon>Pentapetalae</taxon>
        <taxon>rosids</taxon>
        <taxon>fabids</taxon>
        <taxon>Fagales</taxon>
        <taxon>Fagaceae</taxon>
        <taxon>Fagus</taxon>
    </lineage>
</organism>